<dbReference type="EMBL" id="NDYL01000001">
    <property type="protein sequence ID" value="OXB94711.1"/>
    <property type="molecule type" value="Genomic_DNA"/>
</dbReference>
<dbReference type="Proteomes" id="UP000198394">
    <property type="component" value="Unassembled WGS sequence"/>
</dbReference>
<dbReference type="AlphaFoldDB" id="A0A226QQG3"/>
<protein>
    <submittedName>
        <fullName evidence="2">Uncharacterized protein</fullName>
    </submittedName>
</protein>
<feature type="coiled-coil region" evidence="1">
    <location>
        <begin position="20"/>
        <end position="95"/>
    </location>
</feature>
<dbReference type="RefSeq" id="WP_089097164.1">
    <property type="nucleotide sequence ID" value="NZ_NDYL01000001.1"/>
</dbReference>
<organism evidence="2 3">
    <name type="scientific">Parageobacillus galactosidasius</name>
    <dbReference type="NCBI Taxonomy" id="883812"/>
    <lineage>
        <taxon>Bacteria</taxon>
        <taxon>Bacillati</taxon>
        <taxon>Bacillota</taxon>
        <taxon>Bacilli</taxon>
        <taxon>Bacillales</taxon>
        <taxon>Anoxybacillaceae</taxon>
        <taxon>Parageobacillus</taxon>
    </lineage>
</organism>
<evidence type="ECO:0000313" key="2">
    <source>
        <dbReference type="EMBL" id="OXB94711.1"/>
    </source>
</evidence>
<name>A0A226QQG3_9BACL</name>
<accession>A0A226QQG3</accession>
<comment type="caution">
    <text evidence="2">The sequence shown here is derived from an EMBL/GenBank/DDBJ whole genome shotgun (WGS) entry which is preliminary data.</text>
</comment>
<reference evidence="2 3" key="1">
    <citation type="submission" date="2017-04" db="EMBL/GenBank/DDBJ databases">
        <title>The genome sequence of Parageobacillus galactosidasius DSM 18751.</title>
        <authorList>
            <person name="Ramaloko W.T."/>
            <person name="Koen N."/>
            <person name="Polliack S."/>
            <person name="Aliyu H."/>
            <person name="Lebre P."/>
            <person name="Mohr T."/>
            <person name="Oswald F."/>
            <person name="Zwick M."/>
            <person name="Neumann A."/>
            <person name="Syldatk C."/>
            <person name="Cowan D."/>
            <person name="De Maayer P."/>
        </authorList>
    </citation>
    <scope>NUCLEOTIDE SEQUENCE [LARGE SCALE GENOMIC DNA]</scope>
    <source>
        <strain evidence="2 3">DSM 18751</strain>
    </source>
</reference>
<keyword evidence="3" id="KW-1185">Reference proteome</keyword>
<keyword evidence="1" id="KW-0175">Coiled coil</keyword>
<evidence type="ECO:0000256" key="1">
    <source>
        <dbReference type="SAM" id="Coils"/>
    </source>
</evidence>
<proteinExistence type="predicted"/>
<evidence type="ECO:0000313" key="3">
    <source>
        <dbReference type="Proteomes" id="UP000198394"/>
    </source>
</evidence>
<gene>
    <name evidence="2" type="ORF">B9L23_07545</name>
</gene>
<sequence length="132" mass="15691">MLIGPTLTLEQLEQHMRTKIDDNKMEINKLSKEYTKAKQEFQVTPKMIIDEDGKQIVNPRYLELVDEIKKIEERMNEIHEENDFLAYRIEELENIEERSSGKVKKDRDKITLTLNDCLKLGIIPNEEEKEEE</sequence>